<dbReference type="FunFam" id="1.10.1200.120:FF:000001">
    <property type="entry name" value="Large-conductance mechanosensitive channel"/>
    <property type="match status" value="1"/>
</dbReference>
<dbReference type="NCBIfam" id="TIGR00220">
    <property type="entry name" value="mscL"/>
    <property type="match status" value="1"/>
</dbReference>
<evidence type="ECO:0000256" key="9">
    <source>
        <dbReference type="ARBA" id="ARBA00023136"/>
    </source>
</evidence>
<evidence type="ECO:0000313" key="12">
    <source>
        <dbReference type="EMBL" id="EMS71491.1"/>
    </source>
</evidence>
<evidence type="ECO:0000256" key="2">
    <source>
        <dbReference type="ARBA" id="ARBA00007254"/>
    </source>
</evidence>
<dbReference type="HAMAP" id="MF_00115">
    <property type="entry name" value="MscL"/>
    <property type="match status" value="1"/>
</dbReference>
<evidence type="ECO:0000313" key="13">
    <source>
        <dbReference type="Proteomes" id="UP000014155"/>
    </source>
</evidence>
<dbReference type="PATRIC" id="fig|1195236.3.peg.2896"/>
<comment type="function">
    <text evidence="11">Channel that opens in response to stretch forces in the membrane lipid bilayer. May participate in the regulation of osmotic pressure changes within the cell.</text>
</comment>
<dbReference type="AlphaFoldDB" id="S0FMD4"/>
<dbReference type="STRING" id="1195236.CTER_2577"/>
<proteinExistence type="inferred from homology"/>
<evidence type="ECO:0000256" key="8">
    <source>
        <dbReference type="ARBA" id="ARBA00023065"/>
    </source>
</evidence>
<dbReference type="InterPro" id="IPR036019">
    <property type="entry name" value="MscL_channel"/>
</dbReference>
<feature type="transmembrane region" description="Helical" evidence="11">
    <location>
        <begin position="20"/>
        <end position="53"/>
    </location>
</feature>
<keyword evidence="4 11" id="KW-0813">Transport</keyword>
<feature type="transmembrane region" description="Helical" evidence="11">
    <location>
        <begin position="73"/>
        <end position="97"/>
    </location>
</feature>
<evidence type="ECO:0000256" key="7">
    <source>
        <dbReference type="ARBA" id="ARBA00022989"/>
    </source>
</evidence>
<name>S0FMD4_RUMCE</name>
<comment type="subunit">
    <text evidence="3 11">Homopentamer.</text>
</comment>
<keyword evidence="9 11" id="KW-0472">Membrane</keyword>
<reference evidence="12 13" key="1">
    <citation type="journal article" date="2013" name="Genome Announc.">
        <title>Draft Genome Sequence of the Cellulolytic, Mesophilic, Anaerobic Bacterium Clostridium termitidis Strain CT1112 (DSM 5398).</title>
        <authorList>
            <person name="Lal S."/>
            <person name="Ramachandran U."/>
            <person name="Zhang X."/>
            <person name="Munir R."/>
            <person name="Sparling R."/>
            <person name="Levin D.B."/>
        </authorList>
    </citation>
    <scope>NUCLEOTIDE SEQUENCE [LARGE SCALE GENOMIC DNA]</scope>
    <source>
        <strain evidence="12 13">CT1112</strain>
    </source>
</reference>
<dbReference type="GO" id="GO:0005886">
    <property type="term" value="C:plasma membrane"/>
    <property type="evidence" value="ECO:0007669"/>
    <property type="project" value="UniProtKB-SubCell"/>
</dbReference>
<dbReference type="Pfam" id="PF01741">
    <property type="entry name" value="MscL"/>
    <property type="match status" value="1"/>
</dbReference>
<gene>
    <name evidence="11" type="primary">mscL</name>
    <name evidence="12" type="ORF">CTER_2577</name>
</gene>
<evidence type="ECO:0000256" key="4">
    <source>
        <dbReference type="ARBA" id="ARBA00022448"/>
    </source>
</evidence>
<dbReference type="NCBIfam" id="NF001843">
    <property type="entry name" value="PRK00567.1-4"/>
    <property type="match status" value="1"/>
</dbReference>
<keyword evidence="7 11" id="KW-1133">Transmembrane helix</keyword>
<dbReference type="eggNOG" id="COG1970">
    <property type="taxonomic scope" value="Bacteria"/>
</dbReference>
<keyword evidence="13" id="KW-1185">Reference proteome</keyword>
<evidence type="ECO:0000256" key="5">
    <source>
        <dbReference type="ARBA" id="ARBA00022475"/>
    </source>
</evidence>
<dbReference type="PRINTS" id="PR01264">
    <property type="entry name" value="MECHCHANNEL"/>
</dbReference>
<dbReference type="GO" id="GO:0008381">
    <property type="term" value="F:mechanosensitive monoatomic ion channel activity"/>
    <property type="evidence" value="ECO:0007669"/>
    <property type="project" value="UniProtKB-UniRule"/>
</dbReference>
<comment type="subcellular location">
    <subcellularLocation>
        <location evidence="1 11">Cell membrane</location>
        <topology evidence="1 11">Multi-pass membrane protein</topology>
    </subcellularLocation>
</comment>
<evidence type="ECO:0000256" key="1">
    <source>
        <dbReference type="ARBA" id="ARBA00004651"/>
    </source>
</evidence>
<protein>
    <recommendedName>
        <fullName evidence="11">Large-conductance mechanosensitive channel</fullName>
    </recommendedName>
</protein>
<sequence length="135" mass="15250">MRNFLSEFKEFISRGSVVDLAVGIIIGSAFTAIVTSLVNQVIMPGIGFLIGRINFADFRWTLAQASGDKPEVAIYYGAFIQQIINFIIISFVVFSMVKMINVLRRKKKEEEKPPVPSPEVQLLTEIRDLLKENKK</sequence>
<dbReference type="PANTHER" id="PTHR30266:SF2">
    <property type="entry name" value="LARGE-CONDUCTANCE MECHANOSENSITIVE CHANNEL"/>
    <property type="match status" value="1"/>
</dbReference>
<accession>S0FMD4</accession>
<dbReference type="Proteomes" id="UP000014155">
    <property type="component" value="Unassembled WGS sequence"/>
</dbReference>
<dbReference type="EMBL" id="AORV01000036">
    <property type="protein sequence ID" value="EMS71491.1"/>
    <property type="molecule type" value="Genomic_DNA"/>
</dbReference>
<dbReference type="PANTHER" id="PTHR30266">
    <property type="entry name" value="MECHANOSENSITIVE CHANNEL MSCL"/>
    <property type="match status" value="1"/>
</dbReference>
<dbReference type="SUPFAM" id="SSF81330">
    <property type="entry name" value="Gated mechanosensitive channel"/>
    <property type="match status" value="1"/>
</dbReference>
<evidence type="ECO:0000256" key="11">
    <source>
        <dbReference type="HAMAP-Rule" id="MF_00115"/>
    </source>
</evidence>
<dbReference type="Gene3D" id="1.10.1200.120">
    <property type="entry name" value="Large-conductance mechanosensitive channel, MscL, domain 1"/>
    <property type="match status" value="1"/>
</dbReference>
<comment type="similarity">
    <text evidence="2 11">Belongs to the MscL family.</text>
</comment>
<keyword evidence="8 11" id="KW-0406">Ion transport</keyword>
<dbReference type="RefSeq" id="WP_004626230.1">
    <property type="nucleotide sequence ID" value="NZ_AORV01000036.1"/>
</dbReference>
<dbReference type="InterPro" id="IPR001185">
    <property type="entry name" value="MS_channel"/>
</dbReference>
<keyword evidence="10 11" id="KW-0407">Ion channel</keyword>
<comment type="caution">
    <text evidence="12">The sequence shown here is derived from an EMBL/GenBank/DDBJ whole genome shotgun (WGS) entry which is preliminary data.</text>
</comment>
<keyword evidence="5 11" id="KW-1003">Cell membrane</keyword>
<keyword evidence="6 11" id="KW-0812">Transmembrane</keyword>
<organism evidence="12 13">
    <name type="scientific">Ruminiclostridium cellobioparum subsp. termitidis CT1112</name>
    <dbReference type="NCBI Taxonomy" id="1195236"/>
    <lineage>
        <taxon>Bacteria</taxon>
        <taxon>Bacillati</taxon>
        <taxon>Bacillota</taxon>
        <taxon>Clostridia</taxon>
        <taxon>Eubacteriales</taxon>
        <taxon>Oscillospiraceae</taxon>
        <taxon>Ruminiclostridium</taxon>
    </lineage>
</organism>
<evidence type="ECO:0000256" key="3">
    <source>
        <dbReference type="ARBA" id="ARBA00011255"/>
    </source>
</evidence>
<evidence type="ECO:0000256" key="10">
    <source>
        <dbReference type="ARBA" id="ARBA00023303"/>
    </source>
</evidence>
<evidence type="ECO:0000256" key="6">
    <source>
        <dbReference type="ARBA" id="ARBA00022692"/>
    </source>
</evidence>
<dbReference type="InterPro" id="IPR037673">
    <property type="entry name" value="MSC/AndL"/>
</dbReference>